<proteinExistence type="predicted"/>
<accession>A0A2C3ZV89</accession>
<organism evidence="1 2">
    <name type="scientific">Bacillus pseudomycoides</name>
    <dbReference type="NCBI Taxonomy" id="64104"/>
    <lineage>
        <taxon>Bacteria</taxon>
        <taxon>Bacillati</taxon>
        <taxon>Bacillota</taxon>
        <taxon>Bacilli</taxon>
        <taxon>Bacillales</taxon>
        <taxon>Bacillaceae</taxon>
        <taxon>Bacillus</taxon>
        <taxon>Bacillus cereus group</taxon>
    </lineage>
</organism>
<comment type="caution">
    <text evidence="1">The sequence shown here is derived from an EMBL/GenBank/DDBJ whole genome shotgun (WGS) entry which is preliminary data.</text>
</comment>
<evidence type="ECO:0000313" key="1">
    <source>
        <dbReference type="EMBL" id="PEM70535.1"/>
    </source>
</evidence>
<dbReference type="EMBL" id="NUDP01000034">
    <property type="protein sequence ID" value="PEM70535.1"/>
    <property type="molecule type" value="Genomic_DNA"/>
</dbReference>
<dbReference type="Proteomes" id="UP000219775">
    <property type="component" value="Unassembled WGS sequence"/>
</dbReference>
<gene>
    <name evidence="1" type="ORF">CN613_08735</name>
</gene>
<reference evidence="1 2" key="1">
    <citation type="submission" date="2017-09" db="EMBL/GenBank/DDBJ databases">
        <title>Large-scale bioinformatics analysis of Bacillus genomes uncovers conserved roles of natural products in bacterial physiology.</title>
        <authorList>
            <consortium name="Agbiome Team Llc"/>
            <person name="Bleich R.M."/>
            <person name="Grubbs K.J."/>
            <person name="Santa Maria K.C."/>
            <person name="Allen S.E."/>
            <person name="Farag S."/>
            <person name="Shank E.A."/>
            <person name="Bowers A."/>
        </authorList>
    </citation>
    <scope>NUCLEOTIDE SEQUENCE [LARGE SCALE GENOMIC DNA]</scope>
    <source>
        <strain evidence="1 2">AFS009893</strain>
    </source>
</reference>
<dbReference type="RefSeq" id="WP_097847589.1">
    <property type="nucleotide sequence ID" value="NZ_NUAS01000104.1"/>
</dbReference>
<dbReference type="AlphaFoldDB" id="A0A2C3ZV89"/>
<name>A0A2C3ZV89_9BACI</name>
<sequence>MIDFLVLLLIVVAGFMILQLLVYRFAKKNVYKYKGMKLMHIWLDMHVKKGAKLDFGDYTFILIVCIIWEIWLLPLIR</sequence>
<evidence type="ECO:0000313" key="2">
    <source>
        <dbReference type="Proteomes" id="UP000219775"/>
    </source>
</evidence>
<protein>
    <submittedName>
        <fullName evidence="1">Uncharacterized protein</fullName>
    </submittedName>
</protein>